<sequence>SSAKELSCQEITVPLCKGIGYNYTYMPNQFNHDTQDEAGLEVHQFWPLVEIQCSPDLRFFLCSMYTPICLSDYTKPLPPCRSVCERAKAGCSPIMQQYGFAWPERMSCDSLPVLGDTEVLCMGYNHTEATTLPPFFGKPTRPAKDMAKNLTPLDGQRLSGLDCGQTCKTGKVLNCAIPCYQPYFTQDEKTFATFWIGLWSILCFLSTSTTLAVAEHVRYESTGPALCTVVFLLVYFFGMASSIWWVILSLTWFLAAGMKWGNEAIAGYAQYFHLAAWLLPSVKSIAVLALSSVDGDPVAGICYVGNQSLENLRGFVLAPLLIYLAIGSMFLLAGFVSLFRIRSVIKQQGGPTKTHKLEKLMIRLGLFTVLYTVPAASVVACLFYEQHNRPRWEATHNCPCLRDQQPDQARRPDYAVFMLKYFMCLVVGITSGVWVWSGKTLESWR</sequence>
<evidence type="ECO:0000256" key="15">
    <source>
        <dbReference type="SAM" id="Phobius"/>
    </source>
</evidence>
<evidence type="ECO:0000256" key="13">
    <source>
        <dbReference type="ARBA" id="ARBA00023224"/>
    </source>
</evidence>
<keyword evidence="13" id="KW-0807">Transducer</keyword>
<feature type="transmembrane region" description="Helical" evidence="15">
    <location>
        <begin position="226"/>
        <end position="254"/>
    </location>
</feature>
<feature type="disulfide bond" evidence="14">
    <location>
        <begin position="16"/>
        <end position="62"/>
    </location>
</feature>
<dbReference type="GO" id="GO:0042813">
    <property type="term" value="F:Wnt receptor activity"/>
    <property type="evidence" value="ECO:0007669"/>
    <property type="project" value="TreeGrafter"/>
</dbReference>
<feature type="transmembrane region" description="Helical" evidence="15">
    <location>
        <begin position="414"/>
        <end position="436"/>
    </location>
</feature>
<keyword evidence="4" id="KW-1003">Cell membrane</keyword>
<evidence type="ECO:0000256" key="7">
    <source>
        <dbReference type="ARBA" id="ARBA00022729"/>
    </source>
</evidence>
<dbReference type="GO" id="GO:0004930">
    <property type="term" value="F:G protein-coupled receptor activity"/>
    <property type="evidence" value="ECO:0007669"/>
    <property type="project" value="UniProtKB-KW"/>
</dbReference>
<keyword evidence="7" id="KW-0732">Signal</keyword>
<feature type="disulfide bond" evidence="14">
    <location>
        <begin position="84"/>
        <end position="108"/>
    </location>
</feature>
<dbReference type="SMART" id="SM01330">
    <property type="entry name" value="Frizzled"/>
    <property type="match status" value="1"/>
</dbReference>
<evidence type="ECO:0000256" key="12">
    <source>
        <dbReference type="ARBA" id="ARBA00023170"/>
    </source>
</evidence>
<name>A0A852E1S7_VIDMA</name>
<keyword evidence="5" id="KW-0879">Wnt signaling pathway</keyword>
<dbReference type="InterPro" id="IPR015526">
    <property type="entry name" value="Frizzled/SFRP"/>
</dbReference>
<evidence type="ECO:0000256" key="3">
    <source>
        <dbReference type="ARBA" id="ARBA00022473"/>
    </source>
</evidence>
<dbReference type="GO" id="GO:0060070">
    <property type="term" value="P:canonical Wnt signaling pathway"/>
    <property type="evidence" value="ECO:0007669"/>
    <property type="project" value="TreeGrafter"/>
</dbReference>
<evidence type="ECO:0000256" key="4">
    <source>
        <dbReference type="ARBA" id="ARBA00022475"/>
    </source>
</evidence>
<dbReference type="Gene3D" id="1.10.2000.10">
    <property type="entry name" value="Frizzled cysteine-rich domain"/>
    <property type="match status" value="1"/>
</dbReference>
<dbReference type="PANTHER" id="PTHR11309">
    <property type="entry name" value="FRIZZLED"/>
    <property type="match status" value="1"/>
</dbReference>
<accession>A0A852E1S7</accession>
<evidence type="ECO:0000256" key="1">
    <source>
        <dbReference type="ARBA" id="ARBA00004651"/>
    </source>
</evidence>
<dbReference type="EMBL" id="WBNN01007093">
    <property type="protein sequence ID" value="NXP98862.1"/>
    <property type="molecule type" value="Genomic_DNA"/>
</dbReference>
<keyword evidence="9" id="KW-0297">G-protein coupled receptor</keyword>
<keyword evidence="19" id="KW-1185">Reference proteome</keyword>
<dbReference type="InterPro" id="IPR017981">
    <property type="entry name" value="GPCR_2-like_7TM"/>
</dbReference>
<keyword evidence="3" id="KW-0217">Developmental protein</keyword>
<evidence type="ECO:0000256" key="9">
    <source>
        <dbReference type="ARBA" id="ARBA00023040"/>
    </source>
</evidence>
<evidence type="ECO:0000256" key="5">
    <source>
        <dbReference type="ARBA" id="ARBA00022687"/>
    </source>
</evidence>
<feature type="disulfide bond" evidence="14">
    <location>
        <begin position="8"/>
        <end position="69"/>
    </location>
</feature>
<evidence type="ECO:0000256" key="10">
    <source>
        <dbReference type="ARBA" id="ARBA00023136"/>
    </source>
</evidence>
<evidence type="ECO:0000256" key="8">
    <source>
        <dbReference type="ARBA" id="ARBA00022989"/>
    </source>
</evidence>
<proteinExistence type="inferred from homology"/>
<dbReference type="Proteomes" id="UP000656497">
    <property type="component" value="Unassembled WGS sequence"/>
</dbReference>
<dbReference type="GO" id="GO:0017147">
    <property type="term" value="F:Wnt-protein binding"/>
    <property type="evidence" value="ECO:0007669"/>
    <property type="project" value="TreeGrafter"/>
</dbReference>
<feature type="domain" description="G-protein coupled receptors family 2 profile 2" evidence="17">
    <location>
        <begin position="202"/>
        <end position="443"/>
    </location>
</feature>
<feature type="non-terminal residue" evidence="18">
    <location>
        <position position="1"/>
    </location>
</feature>
<evidence type="ECO:0000313" key="18">
    <source>
        <dbReference type="EMBL" id="NXP98862.1"/>
    </source>
</evidence>
<dbReference type="GO" id="GO:0005886">
    <property type="term" value="C:plasma membrane"/>
    <property type="evidence" value="ECO:0007669"/>
    <property type="project" value="UniProtKB-SubCell"/>
</dbReference>
<keyword evidence="8 15" id="KW-1133">Transmembrane helix</keyword>
<gene>
    <name evidence="18" type="primary">Fzd5_0</name>
    <name evidence="18" type="ORF">VIDMAC_R02282</name>
</gene>
<evidence type="ECO:0000259" key="16">
    <source>
        <dbReference type="PROSITE" id="PS50038"/>
    </source>
</evidence>
<dbReference type="GO" id="GO:0035567">
    <property type="term" value="P:non-canonical Wnt signaling pathway"/>
    <property type="evidence" value="ECO:0007669"/>
    <property type="project" value="TreeGrafter"/>
</dbReference>
<evidence type="ECO:0000256" key="11">
    <source>
        <dbReference type="ARBA" id="ARBA00023157"/>
    </source>
</evidence>
<reference evidence="18" key="1">
    <citation type="submission" date="2019-09" db="EMBL/GenBank/DDBJ databases">
        <title>Bird 10,000 Genomes (B10K) Project - Family phase.</title>
        <authorList>
            <person name="Zhang G."/>
        </authorList>
    </citation>
    <scope>NUCLEOTIDE SEQUENCE</scope>
    <source>
        <strain evidence="18">B10K-DU-002-50</strain>
        <tissue evidence="18">Muscle</tissue>
    </source>
</reference>
<dbReference type="SUPFAM" id="SSF63501">
    <property type="entry name" value="Frizzled cysteine-rich domain"/>
    <property type="match status" value="1"/>
</dbReference>
<dbReference type="InterPro" id="IPR036790">
    <property type="entry name" value="Frizzled_dom_sf"/>
</dbReference>
<keyword evidence="11 14" id="KW-1015">Disulfide bond</keyword>
<dbReference type="InterPro" id="IPR000539">
    <property type="entry name" value="Frizzled/Smoothened_7TM"/>
</dbReference>
<feature type="transmembrane region" description="Helical" evidence="15">
    <location>
        <begin position="194"/>
        <end position="214"/>
    </location>
</feature>
<feature type="transmembrane region" description="Helical" evidence="15">
    <location>
        <begin position="316"/>
        <end position="339"/>
    </location>
</feature>
<keyword evidence="10 15" id="KW-0472">Membrane</keyword>
<feature type="transmembrane region" description="Helical" evidence="15">
    <location>
        <begin position="360"/>
        <end position="385"/>
    </location>
</feature>
<feature type="non-terminal residue" evidence="18">
    <location>
        <position position="445"/>
    </location>
</feature>
<dbReference type="FunFam" id="1.10.2000.10:FF:000004">
    <property type="entry name" value="Frizzled class receptor 8a"/>
    <property type="match status" value="1"/>
</dbReference>
<evidence type="ECO:0000313" key="19">
    <source>
        <dbReference type="Proteomes" id="UP000656497"/>
    </source>
</evidence>
<protein>
    <submittedName>
        <fullName evidence="18">FZD5 protein</fullName>
    </submittedName>
</protein>
<feature type="disulfide bond" evidence="14">
    <location>
        <begin position="53"/>
        <end position="91"/>
    </location>
</feature>
<dbReference type="InterPro" id="IPR020067">
    <property type="entry name" value="Frizzled_dom"/>
</dbReference>
<comment type="similarity">
    <text evidence="2">Belongs to the G-protein coupled receptor Fz/Smo family.</text>
</comment>
<dbReference type="Pfam" id="PF01392">
    <property type="entry name" value="Fz"/>
    <property type="match status" value="1"/>
</dbReference>
<evidence type="ECO:0000256" key="6">
    <source>
        <dbReference type="ARBA" id="ARBA00022692"/>
    </source>
</evidence>
<dbReference type="AlphaFoldDB" id="A0A852E1S7"/>
<keyword evidence="6 15" id="KW-0812">Transmembrane</keyword>
<evidence type="ECO:0000256" key="14">
    <source>
        <dbReference type="PROSITE-ProRule" id="PRU00090"/>
    </source>
</evidence>
<organism evidence="18 19">
    <name type="scientific">Vidua macroura</name>
    <name type="common">Pin-tailed whydah</name>
    <dbReference type="NCBI Taxonomy" id="187451"/>
    <lineage>
        <taxon>Eukaryota</taxon>
        <taxon>Metazoa</taxon>
        <taxon>Chordata</taxon>
        <taxon>Craniata</taxon>
        <taxon>Vertebrata</taxon>
        <taxon>Euteleostomi</taxon>
        <taxon>Archelosauria</taxon>
        <taxon>Archosauria</taxon>
        <taxon>Dinosauria</taxon>
        <taxon>Saurischia</taxon>
        <taxon>Theropoda</taxon>
        <taxon>Coelurosauria</taxon>
        <taxon>Aves</taxon>
        <taxon>Neognathae</taxon>
        <taxon>Neoaves</taxon>
        <taxon>Telluraves</taxon>
        <taxon>Australaves</taxon>
        <taxon>Passeriformes</taxon>
        <taxon>Passeroidea</taxon>
        <taxon>Estrildidae</taxon>
        <taxon>Viduinae</taxon>
        <taxon>Vidua</taxon>
    </lineage>
</organism>
<comment type="caution">
    <text evidence="18">The sequence shown here is derived from an EMBL/GenBank/DDBJ whole genome shotgun (WGS) entry which is preliminary data.</text>
</comment>
<dbReference type="SMART" id="SM00063">
    <property type="entry name" value="FRI"/>
    <property type="match status" value="1"/>
</dbReference>
<keyword evidence="12" id="KW-0675">Receptor</keyword>
<evidence type="ECO:0000259" key="17">
    <source>
        <dbReference type="PROSITE" id="PS50261"/>
    </source>
</evidence>
<evidence type="ECO:0000256" key="2">
    <source>
        <dbReference type="ARBA" id="ARBA00008077"/>
    </source>
</evidence>
<dbReference type="PRINTS" id="PR00489">
    <property type="entry name" value="FRIZZLED"/>
</dbReference>
<dbReference type="Gene3D" id="1.20.1070.10">
    <property type="entry name" value="Rhodopsin 7-helix transmembrane proteins"/>
    <property type="match status" value="2"/>
</dbReference>
<feature type="domain" description="FZ" evidence="16">
    <location>
        <begin position="3"/>
        <end position="124"/>
    </location>
</feature>
<dbReference type="PANTHER" id="PTHR11309:SF90">
    <property type="entry name" value="FRIZZLED-8"/>
    <property type="match status" value="1"/>
</dbReference>
<comment type="subcellular location">
    <subcellularLocation>
        <location evidence="1">Cell membrane</location>
        <topology evidence="1">Multi-pass membrane protein</topology>
    </subcellularLocation>
</comment>
<dbReference type="PROSITE" id="PS50261">
    <property type="entry name" value="G_PROTEIN_RECEP_F2_4"/>
    <property type="match status" value="1"/>
</dbReference>
<feature type="disulfide bond" evidence="14">
    <location>
        <begin position="80"/>
        <end position="121"/>
    </location>
</feature>
<dbReference type="Pfam" id="PF01534">
    <property type="entry name" value="Frizzled"/>
    <property type="match status" value="1"/>
</dbReference>
<dbReference type="PROSITE" id="PS50038">
    <property type="entry name" value="FZ"/>
    <property type="match status" value="1"/>
</dbReference>